<evidence type="ECO:0000313" key="3">
    <source>
        <dbReference type="WBParaSite" id="ECPE_0001795401-mRNA-1"/>
    </source>
</evidence>
<dbReference type="Proteomes" id="UP000272942">
    <property type="component" value="Unassembled WGS sequence"/>
</dbReference>
<name>A0A183BFC4_9TREM</name>
<keyword evidence="2" id="KW-1185">Reference proteome</keyword>
<evidence type="ECO:0000313" key="1">
    <source>
        <dbReference type="EMBL" id="VDP95265.1"/>
    </source>
</evidence>
<dbReference type="WBParaSite" id="ECPE_0001795401-mRNA-1">
    <property type="protein sequence ID" value="ECPE_0001795401-mRNA-1"/>
    <property type="gene ID" value="ECPE_0001795401"/>
</dbReference>
<organism evidence="3">
    <name type="scientific">Echinostoma caproni</name>
    <dbReference type="NCBI Taxonomy" id="27848"/>
    <lineage>
        <taxon>Eukaryota</taxon>
        <taxon>Metazoa</taxon>
        <taxon>Spiralia</taxon>
        <taxon>Lophotrochozoa</taxon>
        <taxon>Platyhelminthes</taxon>
        <taxon>Trematoda</taxon>
        <taxon>Digenea</taxon>
        <taxon>Plagiorchiida</taxon>
        <taxon>Echinostomata</taxon>
        <taxon>Echinostomatoidea</taxon>
        <taxon>Echinostomatidae</taxon>
        <taxon>Echinostoma</taxon>
    </lineage>
</organism>
<sequence>MGPDKVHPRTPKESADISADPYSRFIQRCMDDGKFPSRCKAAALFHNYTEYGYNVTPVIQKCLQQFTRDASTG</sequence>
<dbReference type="EMBL" id="UZAN01072710">
    <property type="protein sequence ID" value="VDP95265.1"/>
    <property type="molecule type" value="Genomic_DNA"/>
</dbReference>
<gene>
    <name evidence="1" type="ORF">ECPE_LOCUS17909</name>
</gene>
<proteinExistence type="predicted"/>
<protein>
    <submittedName>
        <fullName evidence="3">DNA-binding protein RFX7</fullName>
    </submittedName>
</protein>
<reference evidence="1 2" key="2">
    <citation type="submission" date="2018-11" db="EMBL/GenBank/DDBJ databases">
        <authorList>
            <consortium name="Pathogen Informatics"/>
        </authorList>
    </citation>
    <scope>NUCLEOTIDE SEQUENCE [LARGE SCALE GENOMIC DNA]</scope>
    <source>
        <strain evidence="1 2">Egypt</strain>
    </source>
</reference>
<reference evidence="3" key="1">
    <citation type="submission" date="2016-06" db="UniProtKB">
        <authorList>
            <consortium name="WormBaseParasite"/>
        </authorList>
    </citation>
    <scope>IDENTIFICATION</scope>
</reference>
<accession>A0A183BFC4</accession>
<dbReference type="AlphaFoldDB" id="A0A183BFC4"/>
<evidence type="ECO:0000313" key="2">
    <source>
        <dbReference type="Proteomes" id="UP000272942"/>
    </source>
</evidence>